<dbReference type="STRING" id="642780.SAMN04488570_3352"/>
<protein>
    <recommendedName>
        <fullName evidence="4">Septum formation</fullName>
    </recommendedName>
</protein>
<feature type="compositionally biased region" description="Low complexity" evidence="1">
    <location>
        <begin position="43"/>
        <end position="56"/>
    </location>
</feature>
<name>A0A1H1X4Q2_9ACTN</name>
<feature type="region of interest" description="Disordered" evidence="1">
    <location>
        <begin position="40"/>
        <end position="60"/>
    </location>
</feature>
<dbReference type="AlphaFoldDB" id="A0A1H1X4Q2"/>
<evidence type="ECO:0000313" key="3">
    <source>
        <dbReference type="Proteomes" id="UP000198859"/>
    </source>
</evidence>
<dbReference type="Proteomes" id="UP000198859">
    <property type="component" value="Chromosome I"/>
</dbReference>
<evidence type="ECO:0008006" key="4">
    <source>
        <dbReference type="Google" id="ProtNLM"/>
    </source>
</evidence>
<sequence>MPARPLLRPASLRAARSALRPATPLLLLLLVLTTACGGSGDDAPAAPRSSASASPEATRELRAGTCWGDQQLPQALGEEGFTAWSEKYAGGDADLAESMRDDAALTDEVDCDRAHALELYDVVELPAALDRRVTSYADLLDQDSALHDRVRDQVNDRCLAGSTYGRAQRRAGDLPVQLGPSLAPDSGLHLAWDPFPADLWEQGQRKFVCTFEQDEPGTLAFADLATRRTPVGARVCLDTPGRSVACRQPHQGEEIGEMILNTAVARGDVQGERAVRTGTDGRYVALSDAEYARLDRVCQTLYRTVSTGREDIVGRAYPGAVDQWPNDQGVYVASCFAVDGLDPLRKVRGTVFDRG</sequence>
<proteinExistence type="predicted"/>
<reference evidence="3" key="1">
    <citation type="submission" date="2016-10" db="EMBL/GenBank/DDBJ databases">
        <authorList>
            <person name="Varghese N."/>
            <person name="Submissions S."/>
        </authorList>
    </citation>
    <scope>NUCLEOTIDE SEQUENCE [LARGE SCALE GENOMIC DNA]</scope>
    <source>
        <strain evidence="3">DSM 22127</strain>
    </source>
</reference>
<dbReference type="OrthoDB" id="4266126at2"/>
<dbReference type="EMBL" id="LT629757">
    <property type="protein sequence ID" value="SDT03549.1"/>
    <property type="molecule type" value="Genomic_DNA"/>
</dbReference>
<evidence type="ECO:0000256" key="1">
    <source>
        <dbReference type="SAM" id="MobiDB-lite"/>
    </source>
</evidence>
<evidence type="ECO:0000313" key="2">
    <source>
        <dbReference type="EMBL" id="SDT03549.1"/>
    </source>
</evidence>
<dbReference type="RefSeq" id="WP_091732020.1">
    <property type="nucleotide sequence ID" value="NZ_LT629757.1"/>
</dbReference>
<gene>
    <name evidence="2" type="ORF">SAMN04488570_3352</name>
</gene>
<keyword evidence="3" id="KW-1185">Reference proteome</keyword>
<organism evidence="2 3">
    <name type="scientific">Nocardioides scoriae</name>
    <dbReference type="NCBI Taxonomy" id="642780"/>
    <lineage>
        <taxon>Bacteria</taxon>
        <taxon>Bacillati</taxon>
        <taxon>Actinomycetota</taxon>
        <taxon>Actinomycetes</taxon>
        <taxon>Propionibacteriales</taxon>
        <taxon>Nocardioidaceae</taxon>
        <taxon>Nocardioides</taxon>
    </lineage>
</organism>
<accession>A0A1H1X4Q2</accession>